<evidence type="ECO:0000256" key="2">
    <source>
        <dbReference type="ARBA" id="ARBA00023043"/>
    </source>
</evidence>
<feature type="repeat" description="ANK" evidence="3">
    <location>
        <begin position="258"/>
        <end position="291"/>
    </location>
</feature>
<evidence type="ECO:0000256" key="3">
    <source>
        <dbReference type="PROSITE-ProRule" id="PRU00023"/>
    </source>
</evidence>
<dbReference type="InterPro" id="IPR050745">
    <property type="entry name" value="Multifunctional_regulatory"/>
</dbReference>
<dbReference type="PROSITE" id="PS50297">
    <property type="entry name" value="ANK_REP_REGION"/>
    <property type="match status" value="7"/>
</dbReference>
<dbReference type="Gene3D" id="1.10.750.20">
    <property type="entry name" value="SOCS box"/>
    <property type="match status" value="1"/>
</dbReference>
<dbReference type="SMART" id="SM00969">
    <property type="entry name" value="SOCS_box"/>
    <property type="match status" value="1"/>
</dbReference>
<keyword evidence="5" id="KW-1185">Reference proteome</keyword>
<sequence>MFEALVMEVVEDINGCDDKERTALHFAAMRNNLIYVQILLKHGIDANLQDRAGNIALHYAVTKNNPEMVSTLIEHGSVVGTENANGFPALHLAVRDCNVQCIKILLQHGANPNKRYSMFNRVFHEINCVKKDSTESLELLLKFGAKTEVLDTKSLTPLHWACQGGNFPFAKMLLDYGAKVDYESPETRGLRGKITPLRYAVMNSEPELTKLLLEHGADPNKCDARGNTALHVAAQQSCREIVQQLLEKGANVQVKNFDGHQPLHRACICSNDSDLIRLLLQHGADPNAVNEKMEVPIHGLLWKYGRAPIDKADTNDANLREKILILLNHGAHFNLCNDQNDPFSIINNLRKLETLPQSLHLLLEASDSVNFYDSKGSTPRQAIHSSIKDKLKEMTSMPRSLKQKTRVCIRNALEMRVATDVEFLPIPHSLKQYILYK</sequence>
<dbReference type="InterPro" id="IPR036036">
    <property type="entry name" value="SOCS_box-like_dom_sf"/>
</dbReference>
<dbReference type="SUPFAM" id="SSF158235">
    <property type="entry name" value="SOCS box-like"/>
    <property type="match status" value="1"/>
</dbReference>
<name>A0ABM0MQK5_SACKO</name>
<evidence type="ECO:0000259" key="4">
    <source>
        <dbReference type="PROSITE" id="PS50225"/>
    </source>
</evidence>
<dbReference type="SMART" id="SM00248">
    <property type="entry name" value="ANK"/>
    <property type="match status" value="7"/>
</dbReference>
<keyword evidence="1" id="KW-0677">Repeat</keyword>
<proteinExistence type="predicted"/>
<feature type="repeat" description="ANK" evidence="3">
    <location>
        <begin position="153"/>
        <end position="185"/>
    </location>
</feature>
<protein>
    <submittedName>
        <fullName evidence="6">Ankyrin-3-like</fullName>
    </submittedName>
</protein>
<dbReference type="PRINTS" id="PR01415">
    <property type="entry name" value="ANKYRIN"/>
</dbReference>
<feature type="repeat" description="ANK" evidence="3">
    <location>
        <begin position="225"/>
        <end position="257"/>
    </location>
</feature>
<dbReference type="PROSITE" id="PS50225">
    <property type="entry name" value="SOCS"/>
    <property type="match status" value="1"/>
</dbReference>
<accession>A0ABM0MQK5</accession>
<dbReference type="InterPro" id="IPR001496">
    <property type="entry name" value="SOCS_box"/>
</dbReference>
<reference evidence="6" key="1">
    <citation type="submission" date="2025-08" db="UniProtKB">
        <authorList>
            <consortium name="RefSeq"/>
        </authorList>
    </citation>
    <scope>IDENTIFICATION</scope>
    <source>
        <tissue evidence="6">Testes</tissue>
    </source>
</reference>
<keyword evidence="2 3" id="KW-0040">ANK repeat</keyword>
<dbReference type="Pfam" id="PF00023">
    <property type="entry name" value="Ank"/>
    <property type="match status" value="1"/>
</dbReference>
<feature type="domain" description="SOCS box" evidence="4">
    <location>
        <begin position="386"/>
        <end position="437"/>
    </location>
</feature>
<evidence type="ECO:0000313" key="5">
    <source>
        <dbReference type="Proteomes" id="UP000694865"/>
    </source>
</evidence>
<dbReference type="PANTHER" id="PTHR24189">
    <property type="entry name" value="MYOTROPHIN"/>
    <property type="match status" value="1"/>
</dbReference>
<dbReference type="InterPro" id="IPR036770">
    <property type="entry name" value="Ankyrin_rpt-contain_sf"/>
</dbReference>
<gene>
    <name evidence="6" type="primary">LOC102801337</name>
</gene>
<dbReference type="PANTHER" id="PTHR24189:SF50">
    <property type="entry name" value="ANKYRIN REPEAT AND SOCS BOX PROTEIN 2"/>
    <property type="match status" value="1"/>
</dbReference>
<feature type="repeat" description="ANK" evidence="3">
    <location>
        <begin position="85"/>
        <end position="117"/>
    </location>
</feature>
<dbReference type="PROSITE" id="PS50088">
    <property type="entry name" value="ANK_REPEAT"/>
    <property type="match status" value="7"/>
</dbReference>
<dbReference type="SUPFAM" id="SSF48403">
    <property type="entry name" value="Ankyrin repeat"/>
    <property type="match status" value="1"/>
</dbReference>
<feature type="repeat" description="ANK" evidence="3">
    <location>
        <begin position="192"/>
        <end position="224"/>
    </location>
</feature>
<dbReference type="Proteomes" id="UP000694865">
    <property type="component" value="Unplaced"/>
</dbReference>
<organism evidence="5 6">
    <name type="scientific">Saccoglossus kowalevskii</name>
    <name type="common">Acorn worm</name>
    <dbReference type="NCBI Taxonomy" id="10224"/>
    <lineage>
        <taxon>Eukaryota</taxon>
        <taxon>Metazoa</taxon>
        <taxon>Hemichordata</taxon>
        <taxon>Enteropneusta</taxon>
        <taxon>Harrimaniidae</taxon>
        <taxon>Saccoglossus</taxon>
    </lineage>
</organism>
<dbReference type="Pfam" id="PF07525">
    <property type="entry name" value="SOCS_box"/>
    <property type="match status" value="1"/>
</dbReference>
<dbReference type="InterPro" id="IPR002110">
    <property type="entry name" value="Ankyrin_rpt"/>
</dbReference>
<feature type="repeat" description="ANK" evidence="3">
    <location>
        <begin position="52"/>
        <end position="84"/>
    </location>
</feature>
<feature type="repeat" description="ANK" evidence="3">
    <location>
        <begin position="19"/>
        <end position="51"/>
    </location>
</feature>
<evidence type="ECO:0000256" key="1">
    <source>
        <dbReference type="ARBA" id="ARBA00022737"/>
    </source>
</evidence>
<evidence type="ECO:0000313" key="6">
    <source>
        <dbReference type="RefSeq" id="XP_006822296.1"/>
    </source>
</evidence>
<dbReference type="GeneID" id="102801337"/>
<dbReference type="Pfam" id="PF12796">
    <property type="entry name" value="Ank_2"/>
    <property type="match status" value="2"/>
</dbReference>
<dbReference type="RefSeq" id="XP_006822296.1">
    <property type="nucleotide sequence ID" value="XM_006822233.1"/>
</dbReference>
<dbReference type="Pfam" id="PF13637">
    <property type="entry name" value="Ank_4"/>
    <property type="match status" value="1"/>
</dbReference>
<dbReference type="CDD" id="cd03716">
    <property type="entry name" value="SOCS_ASB_like"/>
    <property type="match status" value="1"/>
</dbReference>
<dbReference type="Gene3D" id="1.25.40.20">
    <property type="entry name" value="Ankyrin repeat-containing domain"/>
    <property type="match status" value="2"/>
</dbReference>